<dbReference type="AlphaFoldDB" id="A0A4U0SJT4"/>
<evidence type="ECO:0008006" key="4">
    <source>
        <dbReference type="Google" id="ProtNLM"/>
    </source>
</evidence>
<dbReference type="Proteomes" id="UP000305778">
    <property type="component" value="Unassembled WGS sequence"/>
</dbReference>
<sequence length="93" mass="9781">MTEVSDGAGGSREREAVLVVAGVADLALSGIGAAFRGVRGLLRRSDLAELAQDGQEEMKARGRLALQRYACVPEPHLELLARRVAARPGQGDA</sequence>
<accession>A0A4U0SJT4</accession>
<name>A0A4U0SJT4_9ACTN</name>
<evidence type="ECO:0000256" key="1">
    <source>
        <dbReference type="SAM" id="Phobius"/>
    </source>
</evidence>
<dbReference type="EMBL" id="SUMC01000032">
    <property type="protein sequence ID" value="TKA08331.1"/>
    <property type="molecule type" value="Genomic_DNA"/>
</dbReference>
<dbReference type="OrthoDB" id="4564697at2"/>
<evidence type="ECO:0000313" key="3">
    <source>
        <dbReference type="Proteomes" id="UP000305778"/>
    </source>
</evidence>
<keyword evidence="3" id="KW-1185">Reference proteome</keyword>
<comment type="caution">
    <text evidence="2">The sequence shown here is derived from an EMBL/GenBank/DDBJ whole genome shotgun (WGS) entry which is preliminary data.</text>
</comment>
<evidence type="ECO:0000313" key="2">
    <source>
        <dbReference type="EMBL" id="TKA08331.1"/>
    </source>
</evidence>
<keyword evidence="1" id="KW-0472">Membrane</keyword>
<protein>
    <recommendedName>
        <fullName evidence="4">Polyprenyl synthetase</fullName>
    </recommendedName>
</protein>
<reference evidence="2 3" key="1">
    <citation type="submission" date="2019-04" db="EMBL/GenBank/DDBJ databases">
        <title>Streptomyces oryziradicis sp. nov., a novel actinomycete isolated from rhizosphere soil of rice (Oryza sativa L.).</title>
        <authorList>
            <person name="Li C."/>
        </authorList>
    </citation>
    <scope>NUCLEOTIDE SEQUENCE [LARGE SCALE GENOMIC DNA]</scope>
    <source>
        <strain evidence="2 3">NEAU-C40</strain>
    </source>
</reference>
<feature type="transmembrane region" description="Helical" evidence="1">
    <location>
        <begin position="16"/>
        <end position="35"/>
    </location>
</feature>
<gene>
    <name evidence="2" type="ORF">FCI23_29130</name>
</gene>
<proteinExistence type="predicted"/>
<keyword evidence="1" id="KW-1133">Transmembrane helix</keyword>
<organism evidence="2 3">
    <name type="scientific">Actinacidiphila oryziradicis</name>
    <dbReference type="NCBI Taxonomy" id="2571141"/>
    <lineage>
        <taxon>Bacteria</taxon>
        <taxon>Bacillati</taxon>
        <taxon>Actinomycetota</taxon>
        <taxon>Actinomycetes</taxon>
        <taxon>Kitasatosporales</taxon>
        <taxon>Streptomycetaceae</taxon>
        <taxon>Actinacidiphila</taxon>
    </lineage>
</organism>
<keyword evidence="1" id="KW-0812">Transmembrane</keyword>